<evidence type="ECO:0000313" key="1">
    <source>
        <dbReference type="EMBL" id="KAF0549280.1"/>
    </source>
</evidence>
<keyword evidence="2" id="KW-1185">Reference proteome</keyword>
<gene>
    <name evidence="1" type="ORF">F8M41_025459</name>
</gene>
<organism evidence="1 2">
    <name type="scientific">Gigaspora margarita</name>
    <dbReference type="NCBI Taxonomy" id="4874"/>
    <lineage>
        <taxon>Eukaryota</taxon>
        <taxon>Fungi</taxon>
        <taxon>Fungi incertae sedis</taxon>
        <taxon>Mucoromycota</taxon>
        <taxon>Glomeromycotina</taxon>
        <taxon>Glomeromycetes</taxon>
        <taxon>Diversisporales</taxon>
        <taxon>Gigasporaceae</taxon>
        <taxon>Gigaspora</taxon>
    </lineage>
</organism>
<dbReference type="Proteomes" id="UP000439903">
    <property type="component" value="Unassembled WGS sequence"/>
</dbReference>
<reference evidence="1 2" key="1">
    <citation type="journal article" date="2019" name="Environ. Microbiol.">
        <title>At the nexus of three kingdoms: the genome of the mycorrhizal fungus Gigaspora margarita provides insights into plant, endobacterial and fungal interactions.</title>
        <authorList>
            <person name="Venice F."/>
            <person name="Ghignone S."/>
            <person name="Salvioli di Fossalunga A."/>
            <person name="Amselem J."/>
            <person name="Novero M."/>
            <person name="Xianan X."/>
            <person name="Sedzielewska Toro K."/>
            <person name="Morin E."/>
            <person name="Lipzen A."/>
            <person name="Grigoriev I.V."/>
            <person name="Henrissat B."/>
            <person name="Martin F.M."/>
            <person name="Bonfante P."/>
        </authorList>
    </citation>
    <scope>NUCLEOTIDE SEQUENCE [LARGE SCALE GENOMIC DNA]</scope>
    <source>
        <strain evidence="1 2">BEG34</strain>
    </source>
</reference>
<name>A0A8H4B092_GIGMA</name>
<evidence type="ECO:0000313" key="2">
    <source>
        <dbReference type="Proteomes" id="UP000439903"/>
    </source>
</evidence>
<dbReference type="AlphaFoldDB" id="A0A8H4B092"/>
<proteinExistence type="predicted"/>
<dbReference type="OrthoDB" id="2313494at2759"/>
<sequence>MPFISLPNIYNTIFSDVDLEIRTFITLLIVNKIHEQINYSFLYNVKILVDYMALQKDREINCEIACLDEVFDLPQVKASTIFNEYHNRIVHIWEVRHVKYSDIPHFVFLLADGNYQCTCKLLMMSG</sequence>
<accession>A0A8H4B092</accession>
<comment type="caution">
    <text evidence="1">The sequence shown here is derived from an EMBL/GenBank/DDBJ whole genome shotgun (WGS) entry which is preliminary data.</text>
</comment>
<protein>
    <submittedName>
        <fullName evidence="1">Protein far1-related sequence 5-like</fullName>
    </submittedName>
</protein>
<dbReference type="EMBL" id="WTPW01000092">
    <property type="protein sequence ID" value="KAF0549280.1"/>
    <property type="molecule type" value="Genomic_DNA"/>
</dbReference>